<reference evidence="3" key="1">
    <citation type="submission" date="2025-08" db="UniProtKB">
        <authorList>
            <consortium name="RefSeq"/>
        </authorList>
    </citation>
    <scope>IDENTIFICATION</scope>
</reference>
<sequence length="127" mass="14332">MRRQWYRPNVNVANYGEPQIVIEESTSGEEEEEGRRNESPPRCMDPDSTPLNPRLLSPWREVRKRSLPTPQCTSGITASQVRRMSDRGGEGSGLLRCATHLQSIPRGVTANGLRAVLRTFHRPKDPP</sequence>
<dbReference type="OrthoDB" id="7424185at2759"/>
<gene>
    <name evidence="3" type="primary">LOC125387198</name>
</gene>
<accession>A0A9C6WC83</accession>
<dbReference type="GeneID" id="125387198"/>
<dbReference type="KEGG" id="bter:125387198"/>
<evidence type="ECO:0000313" key="3">
    <source>
        <dbReference type="RefSeq" id="XP_048270557.1"/>
    </source>
</evidence>
<protein>
    <submittedName>
        <fullName evidence="3">Uncharacterized protein LOC125387198</fullName>
    </submittedName>
</protein>
<keyword evidence="2" id="KW-1185">Reference proteome</keyword>
<name>A0A9C6WC83_BOMTE</name>
<feature type="compositionally biased region" description="Polar residues" evidence="1">
    <location>
        <begin position="68"/>
        <end position="82"/>
    </location>
</feature>
<evidence type="ECO:0000313" key="2">
    <source>
        <dbReference type="Proteomes" id="UP000835206"/>
    </source>
</evidence>
<dbReference type="AlphaFoldDB" id="A0A9C6WC83"/>
<feature type="region of interest" description="Disordered" evidence="1">
    <location>
        <begin position="16"/>
        <end position="91"/>
    </location>
</feature>
<dbReference type="Proteomes" id="UP000835206">
    <property type="component" value="Chromosome 3"/>
</dbReference>
<organism evidence="2 3">
    <name type="scientific">Bombus terrestris</name>
    <name type="common">Buff-tailed bumblebee</name>
    <name type="synonym">Apis terrestris</name>
    <dbReference type="NCBI Taxonomy" id="30195"/>
    <lineage>
        <taxon>Eukaryota</taxon>
        <taxon>Metazoa</taxon>
        <taxon>Ecdysozoa</taxon>
        <taxon>Arthropoda</taxon>
        <taxon>Hexapoda</taxon>
        <taxon>Insecta</taxon>
        <taxon>Pterygota</taxon>
        <taxon>Neoptera</taxon>
        <taxon>Endopterygota</taxon>
        <taxon>Hymenoptera</taxon>
        <taxon>Apocrita</taxon>
        <taxon>Aculeata</taxon>
        <taxon>Apoidea</taxon>
        <taxon>Anthophila</taxon>
        <taxon>Apidae</taxon>
        <taxon>Bombus</taxon>
        <taxon>Bombus</taxon>
    </lineage>
</organism>
<evidence type="ECO:0000256" key="1">
    <source>
        <dbReference type="SAM" id="MobiDB-lite"/>
    </source>
</evidence>
<proteinExistence type="predicted"/>
<dbReference type="RefSeq" id="XP_048270557.1">
    <property type="nucleotide sequence ID" value="XM_048414600.1"/>
</dbReference>